<evidence type="ECO:0000313" key="3">
    <source>
        <dbReference type="Proteomes" id="UP000590749"/>
    </source>
</evidence>
<organism evidence="2 3">
    <name type="scientific">Actinoplanes campanulatus</name>
    <dbReference type="NCBI Taxonomy" id="113559"/>
    <lineage>
        <taxon>Bacteria</taxon>
        <taxon>Bacillati</taxon>
        <taxon>Actinomycetota</taxon>
        <taxon>Actinomycetes</taxon>
        <taxon>Micromonosporales</taxon>
        <taxon>Micromonosporaceae</taxon>
        <taxon>Actinoplanes</taxon>
    </lineage>
</organism>
<reference evidence="2 3" key="1">
    <citation type="submission" date="2020-08" db="EMBL/GenBank/DDBJ databases">
        <title>Genomic Encyclopedia of Type Strains, Phase III (KMG-III): the genomes of soil and plant-associated and newly described type strains.</title>
        <authorList>
            <person name="Whitman W."/>
        </authorList>
    </citation>
    <scope>NUCLEOTIDE SEQUENCE [LARGE SCALE GENOMIC DNA]</scope>
    <source>
        <strain evidence="2 3">CECT 3287</strain>
    </source>
</reference>
<dbReference type="Proteomes" id="UP000590749">
    <property type="component" value="Unassembled WGS sequence"/>
</dbReference>
<dbReference type="PROSITE" id="PS51257">
    <property type="entry name" value="PROKAR_LIPOPROTEIN"/>
    <property type="match status" value="1"/>
</dbReference>
<name>A0A7W5AEF5_9ACTN</name>
<comment type="caution">
    <text evidence="2">The sequence shown here is derived from an EMBL/GenBank/DDBJ whole genome shotgun (WGS) entry which is preliminary data.</text>
</comment>
<accession>A0A7W5AEF5</accession>
<dbReference type="EMBL" id="JACHXF010000004">
    <property type="protein sequence ID" value="MBB3094813.1"/>
    <property type="molecule type" value="Genomic_DNA"/>
</dbReference>
<proteinExistence type="predicted"/>
<sequence length="223" mass="24263">MLKRATSLPAAAVAALTLFAGCGASEFTYVKNSGEQTYFKVPHEWHEVGTKSLDDALTGLNSDSAAAGLRQRLWWSVAYDASADPSAEHLMTAGVTTEPILYARVAQTTEAQRDTISLDILRNFFLPVTEEARDSVAQSTSLTGFELLQDEVLTPENGLHGVRVVYNYDLGLGVLHTFDQTALVNNDGSKLYLLLIRCTTSCYAERSGELDTIATSFTVRSDT</sequence>
<protein>
    <recommendedName>
        <fullName evidence="4">Lipoprotein</fullName>
    </recommendedName>
</protein>
<evidence type="ECO:0000313" key="2">
    <source>
        <dbReference type="EMBL" id="MBB3094813.1"/>
    </source>
</evidence>
<feature type="signal peptide" evidence="1">
    <location>
        <begin position="1"/>
        <end position="20"/>
    </location>
</feature>
<dbReference type="RefSeq" id="WP_183219079.1">
    <property type="nucleotide sequence ID" value="NZ_BMPW01000003.1"/>
</dbReference>
<keyword evidence="3" id="KW-1185">Reference proteome</keyword>
<keyword evidence="1" id="KW-0732">Signal</keyword>
<evidence type="ECO:0000256" key="1">
    <source>
        <dbReference type="SAM" id="SignalP"/>
    </source>
</evidence>
<evidence type="ECO:0008006" key="4">
    <source>
        <dbReference type="Google" id="ProtNLM"/>
    </source>
</evidence>
<dbReference type="AlphaFoldDB" id="A0A7W5AEF5"/>
<gene>
    <name evidence="2" type="ORF">FHR83_002476</name>
</gene>
<feature type="chain" id="PRO_5039037024" description="Lipoprotein" evidence="1">
    <location>
        <begin position="21"/>
        <end position="223"/>
    </location>
</feature>